<evidence type="ECO:0000256" key="4">
    <source>
        <dbReference type="ARBA" id="ARBA00022622"/>
    </source>
</evidence>
<comment type="subcellular location">
    <subcellularLocation>
        <location evidence="1">Cell membrane</location>
        <topology evidence="1">Lipid-anchor</topology>
        <topology evidence="1">GPI-anchor</topology>
    </subcellularLocation>
</comment>
<dbReference type="InParanoid" id="B9SPQ1"/>
<dbReference type="PANTHER" id="PTHR32382">
    <property type="entry name" value="FASCICLIN-LIKE ARABINOGALACTAN PROTEIN"/>
    <property type="match status" value="1"/>
</dbReference>
<reference evidence="15" key="1">
    <citation type="journal article" date="2010" name="Nat. Biotechnol.">
        <title>Draft genome sequence of the oilseed species Ricinus communis.</title>
        <authorList>
            <person name="Chan A.P."/>
            <person name="Crabtree J."/>
            <person name="Zhao Q."/>
            <person name="Lorenzi H."/>
            <person name="Orvis J."/>
            <person name="Puiu D."/>
            <person name="Melake-Berhan A."/>
            <person name="Jones K.M."/>
            <person name="Redman J."/>
            <person name="Chen G."/>
            <person name="Cahoon E.B."/>
            <person name="Gedil M."/>
            <person name="Stanke M."/>
            <person name="Haas B.J."/>
            <person name="Wortman J.R."/>
            <person name="Fraser-Liggett C.M."/>
            <person name="Ravel J."/>
            <person name="Rabinowicz P.D."/>
        </authorList>
    </citation>
    <scope>NUCLEOTIDE SEQUENCE [LARGE SCALE GENOMIC DNA]</scope>
    <source>
        <strain evidence="15">cv. Hale</strain>
    </source>
</reference>
<dbReference type="SUPFAM" id="SSF82153">
    <property type="entry name" value="FAS1 domain"/>
    <property type="match status" value="1"/>
</dbReference>
<evidence type="ECO:0000256" key="10">
    <source>
        <dbReference type="ARBA" id="ARBA00024686"/>
    </source>
</evidence>
<feature type="compositionally biased region" description="Low complexity" evidence="11">
    <location>
        <begin position="243"/>
        <end position="254"/>
    </location>
</feature>
<dbReference type="PROSITE" id="PS50213">
    <property type="entry name" value="FAS1"/>
    <property type="match status" value="1"/>
</dbReference>
<feature type="chain" id="PRO_5002889558" description="FAS1 domain-containing protein" evidence="12">
    <location>
        <begin position="24"/>
        <end position="280"/>
    </location>
</feature>
<evidence type="ECO:0000256" key="11">
    <source>
        <dbReference type="SAM" id="MobiDB-lite"/>
    </source>
</evidence>
<keyword evidence="4" id="KW-0336">GPI-anchor</keyword>
<evidence type="ECO:0000256" key="2">
    <source>
        <dbReference type="ARBA" id="ARBA00007843"/>
    </source>
</evidence>
<evidence type="ECO:0000256" key="6">
    <source>
        <dbReference type="ARBA" id="ARBA00022974"/>
    </source>
</evidence>
<dbReference type="STRING" id="3988.B9SPQ1"/>
<dbReference type="GO" id="GO:0005886">
    <property type="term" value="C:plasma membrane"/>
    <property type="evidence" value="ECO:0000318"/>
    <property type="project" value="GO_Central"/>
</dbReference>
<feature type="compositionally biased region" description="Low complexity" evidence="11">
    <location>
        <begin position="218"/>
        <end position="233"/>
    </location>
</feature>
<evidence type="ECO:0000256" key="3">
    <source>
        <dbReference type="ARBA" id="ARBA00022475"/>
    </source>
</evidence>
<dbReference type="AlphaFoldDB" id="B9SPQ1"/>
<dbReference type="InterPro" id="IPR036378">
    <property type="entry name" value="FAS1_dom_sf"/>
</dbReference>
<feature type="compositionally biased region" description="Low complexity" evidence="11">
    <location>
        <begin position="185"/>
        <end position="210"/>
    </location>
</feature>
<dbReference type="Pfam" id="PF02469">
    <property type="entry name" value="Fasciclin"/>
    <property type="match status" value="1"/>
</dbReference>
<feature type="domain" description="FAS1" evidence="13">
    <location>
        <begin position="23"/>
        <end position="153"/>
    </location>
</feature>
<accession>B9SPQ1</accession>
<protein>
    <recommendedName>
        <fullName evidence="13">FAS1 domain-containing protein</fullName>
    </recommendedName>
</protein>
<evidence type="ECO:0000259" key="13">
    <source>
        <dbReference type="PROSITE" id="PS50213"/>
    </source>
</evidence>
<dbReference type="eggNOG" id="ENOG502RZZR">
    <property type="taxonomic scope" value="Eukaryota"/>
</dbReference>
<dbReference type="InterPro" id="IPR000782">
    <property type="entry name" value="FAS1_domain"/>
</dbReference>
<comment type="similarity">
    <text evidence="2">Belongs to the fasciclin-like AGP family.</text>
</comment>
<dbReference type="Gene3D" id="2.30.180.10">
    <property type="entry name" value="FAS1 domain"/>
    <property type="match status" value="1"/>
</dbReference>
<keyword evidence="5 12" id="KW-0732">Signal</keyword>
<evidence type="ECO:0000256" key="8">
    <source>
        <dbReference type="ARBA" id="ARBA00023180"/>
    </source>
</evidence>
<feature type="region of interest" description="Disordered" evidence="11">
    <location>
        <begin position="173"/>
        <end position="258"/>
    </location>
</feature>
<evidence type="ECO:0000313" key="15">
    <source>
        <dbReference type="Proteomes" id="UP000008311"/>
    </source>
</evidence>
<keyword evidence="15" id="KW-1185">Reference proteome</keyword>
<evidence type="ECO:0000256" key="7">
    <source>
        <dbReference type="ARBA" id="ARBA00023136"/>
    </source>
</evidence>
<evidence type="ECO:0000313" key="14">
    <source>
        <dbReference type="EMBL" id="EEF34382.1"/>
    </source>
</evidence>
<feature type="signal peptide" evidence="12">
    <location>
        <begin position="1"/>
        <end position="23"/>
    </location>
</feature>
<keyword evidence="7" id="KW-0472">Membrane</keyword>
<dbReference type="Proteomes" id="UP000008311">
    <property type="component" value="Unassembled WGS sequence"/>
</dbReference>
<gene>
    <name evidence="14" type="ORF">RCOM_0204910</name>
</gene>
<comment type="function">
    <text evidence="10">May be a cell surface adhesion protein.</text>
</comment>
<keyword evidence="3" id="KW-1003">Cell membrane</keyword>
<dbReference type="InterPro" id="IPR033254">
    <property type="entry name" value="Plant_FLA"/>
</dbReference>
<sequence>MESKTPSLLFLALFCIFSSTSTAFNITRILSNYPDFSTFNSLLTQTGLAQQINSRQTITVLAVSNGAIGGVSGKPVDIVKRILSAHVILDYYDQKKLENIKKQSSILTTLYQTTGSANDQQGFLNVTKTPNGIVFGSAVKGAPLTVSLEGSVASQPYNISVLQVGGVIEAPGIENMAPPPPPAPKTASAPAPAPTSAKTPAEAPAPAAEEPAADDAPTEAPTPAAEAPNADAPLSSPPQPNSTPADETPAAAPAHSGSSRLHVDGVVAVAMGLVACMMGF</sequence>
<keyword evidence="9" id="KW-0449">Lipoprotein</keyword>
<dbReference type="FunCoup" id="B9SPQ1">
    <property type="interactions" value="44"/>
</dbReference>
<evidence type="ECO:0000256" key="9">
    <source>
        <dbReference type="ARBA" id="ARBA00023288"/>
    </source>
</evidence>
<organism evidence="14 15">
    <name type="scientific">Ricinus communis</name>
    <name type="common">Castor bean</name>
    <dbReference type="NCBI Taxonomy" id="3988"/>
    <lineage>
        <taxon>Eukaryota</taxon>
        <taxon>Viridiplantae</taxon>
        <taxon>Streptophyta</taxon>
        <taxon>Embryophyta</taxon>
        <taxon>Tracheophyta</taxon>
        <taxon>Spermatophyta</taxon>
        <taxon>Magnoliopsida</taxon>
        <taxon>eudicotyledons</taxon>
        <taxon>Gunneridae</taxon>
        <taxon>Pentapetalae</taxon>
        <taxon>rosids</taxon>
        <taxon>fabids</taxon>
        <taxon>Malpighiales</taxon>
        <taxon>Euphorbiaceae</taxon>
        <taxon>Acalyphoideae</taxon>
        <taxon>Acalypheae</taxon>
        <taxon>Ricinus</taxon>
    </lineage>
</organism>
<dbReference type="PANTHER" id="PTHR32382:SF6">
    <property type="entry name" value="FASCICLIN-LIKE ARABINOGALACTAN PROTEIN 14"/>
    <property type="match status" value="1"/>
</dbReference>
<keyword evidence="6" id="KW-0654">Proteoglycan</keyword>
<dbReference type="GO" id="GO:0098552">
    <property type="term" value="C:side of membrane"/>
    <property type="evidence" value="ECO:0007669"/>
    <property type="project" value="UniProtKB-KW"/>
</dbReference>
<dbReference type="FunFam" id="2.30.180.10:FF:000015">
    <property type="entry name" value="Fasciclin-like arabinogalactan protein 3"/>
    <property type="match status" value="1"/>
</dbReference>
<evidence type="ECO:0000256" key="12">
    <source>
        <dbReference type="SAM" id="SignalP"/>
    </source>
</evidence>
<proteinExistence type="inferred from homology"/>
<keyword evidence="8" id="KW-0325">Glycoprotein</keyword>
<name>B9SPQ1_RICCO</name>
<evidence type="ECO:0000256" key="5">
    <source>
        <dbReference type="ARBA" id="ARBA00022729"/>
    </source>
</evidence>
<evidence type="ECO:0000256" key="1">
    <source>
        <dbReference type="ARBA" id="ARBA00004609"/>
    </source>
</evidence>
<dbReference type="EMBL" id="EQ974072">
    <property type="protein sequence ID" value="EEF34382.1"/>
    <property type="molecule type" value="Genomic_DNA"/>
</dbReference>